<keyword evidence="13" id="KW-0489">Methyltransferase</keyword>
<evidence type="ECO:0000256" key="7">
    <source>
        <dbReference type="ARBA" id="ARBA00022898"/>
    </source>
</evidence>
<dbReference type="GO" id="GO:0030170">
    <property type="term" value="F:pyridoxal phosphate binding"/>
    <property type="evidence" value="ECO:0007669"/>
    <property type="project" value="InterPro"/>
</dbReference>
<accession>A0A5B6WKF8</accession>
<feature type="domain" description="Serine hydroxymethyltransferase-like" evidence="12">
    <location>
        <begin position="134"/>
        <end position="482"/>
    </location>
</feature>
<dbReference type="NCBIfam" id="NF000586">
    <property type="entry name" value="PRK00011.1"/>
    <property type="match status" value="1"/>
</dbReference>
<evidence type="ECO:0000256" key="1">
    <source>
        <dbReference type="ARBA" id="ARBA00001528"/>
    </source>
</evidence>
<sequence>MDLSSQPTNTSSTLTLGLVPPSPSSSHRNSIADDSITLQLGTRDPTRNPLRPVPLQLLEPHQNGNTIERERCDDNDDESREIEEFRILGHSMCLKRRRDSSYLSSPTPTKRMTVETDLEKRKAAVKSWGSQPIHVADPDVFDMMEQEKKRQFMGIELIASENFVCRAVMEALGSHLTNKYSEGMPGARYYGGNQYIDEIETLCWKRALEAFGLDADNWGVNVQPYSCTSANFAVFTGLLLPGDRIMGLDTPSGGNTSHGYYTPNGRKVSGASIFFESLPYKVNPQTGYIDYEKLEERALDFRPKILICGGSSFPREWDYARFRQIADKCGAVLLCDMAQISGLIAAKEAANPFEYCDIVTSTTHKSLRGPRGGIIFYRKGKKPKKGGLLLSQRDCNEQYDFEEKINFAVFPSLQGGPHNNHIAALAIALKQVATPEYKAYMQQVKKNAQALASSLLRRKCKLITGGTDNHLLLWDLRPFGLTDVPMDFFALLMSLLHIWNLHTFVCFFYLLATCHVVSSLLLARDNTTYPYSLSCQSTSNLPTFLFVGKIYEKVCEMCHITVNKIAIFGENGVITPGGVRIGTPAMTSRGCLESDFDTIASFLLRAAHIASMMQRDHGKLPKASVKSLQEHKDILELRMQVETFASQFAMPGFDI</sequence>
<dbReference type="GO" id="GO:0032259">
    <property type="term" value="P:methylation"/>
    <property type="evidence" value="ECO:0007669"/>
    <property type="project" value="UniProtKB-KW"/>
</dbReference>
<dbReference type="InterPro" id="IPR015422">
    <property type="entry name" value="PyrdxlP-dep_Trfase_small"/>
</dbReference>
<dbReference type="UniPathway" id="UPA00193"/>
<gene>
    <name evidence="13" type="primary">shmt1</name>
    <name evidence="13" type="ORF">EPI10_004620</name>
</gene>
<evidence type="ECO:0000256" key="9">
    <source>
        <dbReference type="RuleBase" id="RU000585"/>
    </source>
</evidence>
<keyword evidence="11" id="KW-1133">Transmembrane helix</keyword>
<evidence type="ECO:0000256" key="10">
    <source>
        <dbReference type="SAM" id="MobiDB-lite"/>
    </source>
</evidence>
<evidence type="ECO:0000256" key="3">
    <source>
        <dbReference type="ARBA" id="ARBA00004777"/>
    </source>
</evidence>
<evidence type="ECO:0000256" key="6">
    <source>
        <dbReference type="ARBA" id="ARBA00022679"/>
    </source>
</evidence>
<keyword evidence="14" id="KW-1185">Reference proteome</keyword>
<dbReference type="PANTHER" id="PTHR11680">
    <property type="entry name" value="SERINE HYDROXYMETHYLTRANSFERASE"/>
    <property type="match status" value="1"/>
</dbReference>
<keyword evidence="7 9" id="KW-0663">Pyridoxal phosphate</keyword>
<dbReference type="InterPro" id="IPR015424">
    <property type="entry name" value="PyrdxlP-dep_Trfase"/>
</dbReference>
<dbReference type="GO" id="GO:0004372">
    <property type="term" value="F:glycine hydroxymethyltransferase activity"/>
    <property type="evidence" value="ECO:0007669"/>
    <property type="project" value="UniProtKB-EC"/>
</dbReference>
<evidence type="ECO:0000313" key="13">
    <source>
        <dbReference type="EMBL" id="KAA3482371.1"/>
    </source>
</evidence>
<comment type="cofactor">
    <cofactor evidence="2 9">
        <name>pyridoxal 5'-phosphate</name>
        <dbReference type="ChEBI" id="CHEBI:597326"/>
    </cofactor>
</comment>
<feature type="domain" description="Serine hydroxymethyltransferase-like" evidence="12">
    <location>
        <begin position="547"/>
        <end position="602"/>
    </location>
</feature>
<dbReference type="InterPro" id="IPR049943">
    <property type="entry name" value="Ser_HO-MeTrfase-like"/>
</dbReference>
<evidence type="ECO:0000259" key="12">
    <source>
        <dbReference type="Pfam" id="PF00464"/>
    </source>
</evidence>
<evidence type="ECO:0000256" key="4">
    <source>
        <dbReference type="ARBA" id="ARBA00006376"/>
    </source>
</evidence>
<dbReference type="Proteomes" id="UP000325315">
    <property type="component" value="Unassembled WGS sequence"/>
</dbReference>
<dbReference type="PROSITE" id="PS00096">
    <property type="entry name" value="SHMT"/>
    <property type="match status" value="1"/>
</dbReference>
<dbReference type="InterPro" id="IPR019798">
    <property type="entry name" value="Ser_HO-MeTrfase_PLP_BS"/>
</dbReference>
<feature type="compositionally biased region" description="Polar residues" evidence="10">
    <location>
        <begin position="1"/>
        <end position="15"/>
    </location>
</feature>
<dbReference type="SUPFAM" id="SSF53383">
    <property type="entry name" value="PLP-dependent transferases"/>
    <property type="match status" value="2"/>
</dbReference>
<dbReference type="PANTHER" id="PTHR11680:SF45">
    <property type="entry name" value="SERINE HYDROXYMETHYLTRANSFERASE"/>
    <property type="match status" value="1"/>
</dbReference>
<dbReference type="OrthoDB" id="10265628at2759"/>
<keyword evidence="6 9" id="KW-0808">Transferase</keyword>
<dbReference type="AlphaFoldDB" id="A0A5B6WKF8"/>
<keyword evidence="11" id="KW-0472">Membrane</keyword>
<dbReference type="GO" id="GO:0035999">
    <property type="term" value="P:tetrahydrofolate interconversion"/>
    <property type="evidence" value="ECO:0007669"/>
    <property type="project" value="UniProtKB-UniPathway"/>
</dbReference>
<keyword evidence="11" id="KW-0812">Transmembrane</keyword>
<dbReference type="FunFam" id="3.40.640.10:FF:000097">
    <property type="entry name" value="Serine hydroxymethyltransferase"/>
    <property type="match status" value="1"/>
</dbReference>
<reference evidence="14" key="1">
    <citation type="journal article" date="2019" name="Plant Biotechnol. J.">
        <title>Genome sequencing of the Australian wild diploid species Gossypium australe highlights disease resistance and delayed gland morphogenesis.</title>
        <authorList>
            <person name="Cai Y."/>
            <person name="Cai X."/>
            <person name="Wang Q."/>
            <person name="Wang P."/>
            <person name="Zhang Y."/>
            <person name="Cai C."/>
            <person name="Xu Y."/>
            <person name="Wang K."/>
            <person name="Zhou Z."/>
            <person name="Wang C."/>
            <person name="Geng S."/>
            <person name="Li B."/>
            <person name="Dong Q."/>
            <person name="Hou Y."/>
            <person name="Wang H."/>
            <person name="Ai P."/>
            <person name="Liu Z."/>
            <person name="Yi F."/>
            <person name="Sun M."/>
            <person name="An G."/>
            <person name="Cheng J."/>
            <person name="Zhang Y."/>
            <person name="Shi Q."/>
            <person name="Xie Y."/>
            <person name="Shi X."/>
            <person name="Chang Y."/>
            <person name="Huang F."/>
            <person name="Chen Y."/>
            <person name="Hong S."/>
            <person name="Mi L."/>
            <person name="Sun Q."/>
            <person name="Zhang L."/>
            <person name="Zhou B."/>
            <person name="Peng R."/>
            <person name="Zhang X."/>
            <person name="Liu F."/>
        </authorList>
    </citation>
    <scope>NUCLEOTIDE SEQUENCE [LARGE SCALE GENOMIC DNA]</scope>
    <source>
        <strain evidence="14">cv. PA1801</strain>
    </source>
</reference>
<dbReference type="GO" id="GO:0005739">
    <property type="term" value="C:mitochondrion"/>
    <property type="evidence" value="ECO:0007669"/>
    <property type="project" value="TreeGrafter"/>
</dbReference>
<comment type="catalytic activity">
    <reaction evidence="1 9">
        <text>(6R)-5,10-methylene-5,6,7,8-tetrahydrofolate + glycine + H2O = (6S)-5,6,7,8-tetrahydrofolate + L-serine</text>
        <dbReference type="Rhea" id="RHEA:15481"/>
        <dbReference type="ChEBI" id="CHEBI:15377"/>
        <dbReference type="ChEBI" id="CHEBI:15636"/>
        <dbReference type="ChEBI" id="CHEBI:33384"/>
        <dbReference type="ChEBI" id="CHEBI:57305"/>
        <dbReference type="ChEBI" id="CHEBI:57453"/>
        <dbReference type="EC" id="2.1.2.1"/>
    </reaction>
</comment>
<keyword evidence="5 9" id="KW-0554">One-carbon metabolism</keyword>
<evidence type="ECO:0000256" key="2">
    <source>
        <dbReference type="ARBA" id="ARBA00001933"/>
    </source>
</evidence>
<evidence type="ECO:0000256" key="11">
    <source>
        <dbReference type="SAM" id="Phobius"/>
    </source>
</evidence>
<comment type="similarity">
    <text evidence="4 9">Belongs to the SHMT family.</text>
</comment>
<comment type="function">
    <text evidence="9">Interconversion of serine and glycine.</text>
</comment>
<dbReference type="GO" id="GO:0019264">
    <property type="term" value="P:glycine biosynthetic process from serine"/>
    <property type="evidence" value="ECO:0007669"/>
    <property type="project" value="InterPro"/>
</dbReference>
<dbReference type="CDD" id="cd00378">
    <property type="entry name" value="SHMT"/>
    <property type="match status" value="1"/>
</dbReference>
<dbReference type="InterPro" id="IPR039429">
    <property type="entry name" value="SHMT-like_dom"/>
</dbReference>
<dbReference type="Gene3D" id="3.40.640.10">
    <property type="entry name" value="Type I PLP-dependent aspartate aminotransferase-like (Major domain)"/>
    <property type="match status" value="1"/>
</dbReference>
<feature type="transmembrane region" description="Helical" evidence="11">
    <location>
        <begin position="488"/>
        <end position="512"/>
    </location>
</feature>
<evidence type="ECO:0000313" key="14">
    <source>
        <dbReference type="Proteomes" id="UP000325315"/>
    </source>
</evidence>
<dbReference type="GO" id="GO:0008168">
    <property type="term" value="F:methyltransferase activity"/>
    <property type="evidence" value="ECO:0007669"/>
    <property type="project" value="UniProtKB-KW"/>
</dbReference>
<evidence type="ECO:0000256" key="5">
    <source>
        <dbReference type="ARBA" id="ARBA00022563"/>
    </source>
</evidence>
<protein>
    <recommendedName>
        <fullName evidence="9">Serine hydroxymethyltransferase</fullName>
        <ecNumber evidence="9">2.1.2.1</ecNumber>
    </recommendedName>
</protein>
<dbReference type="InterPro" id="IPR001085">
    <property type="entry name" value="Ser_HO-MeTrfase"/>
</dbReference>
<dbReference type="InterPro" id="IPR015421">
    <property type="entry name" value="PyrdxlP-dep_Trfase_major"/>
</dbReference>
<dbReference type="Pfam" id="PF00464">
    <property type="entry name" value="SHMT"/>
    <property type="match status" value="2"/>
</dbReference>
<evidence type="ECO:0000256" key="8">
    <source>
        <dbReference type="ARBA" id="ARBA00059150"/>
    </source>
</evidence>
<comment type="function">
    <text evidence="8">Catalyzes the interconversion of serine and glycine.</text>
</comment>
<dbReference type="EC" id="2.1.2.1" evidence="9"/>
<dbReference type="Gene3D" id="3.90.1150.10">
    <property type="entry name" value="Aspartate Aminotransferase, domain 1"/>
    <property type="match status" value="2"/>
</dbReference>
<feature type="region of interest" description="Disordered" evidence="10">
    <location>
        <begin position="1"/>
        <end position="53"/>
    </location>
</feature>
<comment type="pathway">
    <text evidence="3 9">One-carbon metabolism; tetrahydrofolate interconversion.</text>
</comment>
<proteinExistence type="inferred from homology"/>
<comment type="caution">
    <text evidence="13">The sequence shown here is derived from an EMBL/GenBank/DDBJ whole genome shotgun (WGS) entry which is preliminary data.</text>
</comment>
<dbReference type="HAMAP" id="MF_00051">
    <property type="entry name" value="SHMT"/>
    <property type="match status" value="1"/>
</dbReference>
<name>A0A5B6WKF8_9ROSI</name>
<dbReference type="EMBL" id="SMMG02000002">
    <property type="protein sequence ID" value="KAA3482371.1"/>
    <property type="molecule type" value="Genomic_DNA"/>
</dbReference>
<organism evidence="13 14">
    <name type="scientific">Gossypium australe</name>
    <dbReference type="NCBI Taxonomy" id="47621"/>
    <lineage>
        <taxon>Eukaryota</taxon>
        <taxon>Viridiplantae</taxon>
        <taxon>Streptophyta</taxon>
        <taxon>Embryophyta</taxon>
        <taxon>Tracheophyta</taxon>
        <taxon>Spermatophyta</taxon>
        <taxon>Magnoliopsida</taxon>
        <taxon>eudicotyledons</taxon>
        <taxon>Gunneridae</taxon>
        <taxon>Pentapetalae</taxon>
        <taxon>rosids</taxon>
        <taxon>malvids</taxon>
        <taxon>Malvales</taxon>
        <taxon>Malvaceae</taxon>
        <taxon>Malvoideae</taxon>
        <taxon>Gossypium</taxon>
    </lineage>
</organism>